<evidence type="ECO:0000313" key="3">
    <source>
        <dbReference type="EMBL" id="CAA9307277.1"/>
    </source>
</evidence>
<keyword evidence="2" id="KW-1133">Transmembrane helix</keyword>
<name>A0A6J4KMF0_9CHLR</name>
<dbReference type="AlphaFoldDB" id="A0A6J4KMF0"/>
<sequence>GIRDVGGNGSQVPGGGSDDGTDAGSDDGATDDGTDDGSDDGATDDGSDDGEAAELPDTGTGPAEIDAGVSTSALMFATIAAFLAFAGLRIARR</sequence>
<gene>
    <name evidence="3" type="ORF">AVDCRST_MAG93-4993</name>
</gene>
<reference evidence="3" key="1">
    <citation type="submission" date="2020-02" db="EMBL/GenBank/DDBJ databases">
        <authorList>
            <person name="Meier V. D."/>
        </authorList>
    </citation>
    <scope>NUCLEOTIDE SEQUENCE</scope>
    <source>
        <strain evidence="3">AVDCRST_MAG93</strain>
    </source>
</reference>
<keyword evidence="2" id="KW-0812">Transmembrane</keyword>
<accession>A0A6J4KMF0</accession>
<feature type="transmembrane region" description="Helical" evidence="2">
    <location>
        <begin position="73"/>
        <end position="91"/>
    </location>
</feature>
<feature type="compositionally biased region" description="Acidic residues" evidence="1">
    <location>
        <begin position="19"/>
        <end position="54"/>
    </location>
</feature>
<feature type="compositionally biased region" description="Gly residues" evidence="1">
    <location>
        <begin position="1"/>
        <end position="18"/>
    </location>
</feature>
<keyword evidence="2" id="KW-0472">Membrane</keyword>
<proteinExistence type="predicted"/>
<organism evidence="3">
    <name type="scientific">uncultured Chloroflexia bacterium</name>
    <dbReference type="NCBI Taxonomy" id="1672391"/>
    <lineage>
        <taxon>Bacteria</taxon>
        <taxon>Bacillati</taxon>
        <taxon>Chloroflexota</taxon>
        <taxon>Chloroflexia</taxon>
        <taxon>environmental samples</taxon>
    </lineage>
</organism>
<feature type="non-terminal residue" evidence="3">
    <location>
        <position position="1"/>
    </location>
</feature>
<feature type="region of interest" description="Disordered" evidence="1">
    <location>
        <begin position="1"/>
        <end position="66"/>
    </location>
</feature>
<dbReference type="EMBL" id="CADCTR010001682">
    <property type="protein sequence ID" value="CAA9307277.1"/>
    <property type="molecule type" value="Genomic_DNA"/>
</dbReference>
<evidence type="ECO:0000256" key="2">
    <source>
        <dbReference type="SAM" id="Phobius"/>
    </source>
</evidence>
<evidence type="ECO:0000256" key="1">
    <source>
        <dbReference type="SAM" id="MobiDB-lite"/>
    </source>
</evidence>
<protein>
    <submittedName>
        <fullName evidence="3">Uncharacterized protein</fullName>
    </submittedName>
</protein>